<dbReference type="RefSeq" id="WP_182800964.1">
    <property type="nucleotide sequence ID" value="NZ_CP060007.1"/>
</dbReference>
<keyword evidence="3" id="KW-0479">Metal-binding</keyword>
<dbReference type="NCBIfam" id="TIGR01509">
    <property type="entry name" value="HAD-SF-IA-v3"/>
    <property type="match status" value="1"/>
</dbReference>
<sequence length="217" mass="24836">MSDKKAFLFDLNGTMIDDMHYHIKAWHGILNELGANISMERMKEECYGKNDELLERMFPGRFTEEEKQVMSLEKEKQYQQQFKPYLKLLPGLDAFLAKAKQNDIPMAIGSAAIMFNIDFVLDNLHIRDHFSALVSADDVAVSKPDPETFLKCAERLSAQPADCIVFEDSPKGVESAKRAGMKAVVLTTMHEEYEFDGFDHVLMCVKDFKDERLRSLV</sequence>
<dbReference type="InterPro" id="IPR036412">
    <property type="entry name" value="HAD-like_sf"/>
</dbReference>
<evidence type="ECO:0000256" key="5">
    <source>
        <dbReference type="ARBA" id="ARBA00023277"/>
    </source>
</evidence>
<dbReference type="SFLD" id="SFLDG01129">
    <property type="entry name" value="C1.5:_HAD__Beta-PGM__Phosphata"/>
    <property type="match status" value="1"/>
</dbReference>
<keyword evidence="7" id="KW-1185">Reference proteome</keyword>
<dbReference type="PANTHER" id="PTHR46193:SF18">
    <property type="entry name" value="HEXITOL PHOSPHATASE B"/>
    <property type="match status" value="1"/>
</dbReference>
<dbReference type="Gene3D" id="3.40.50.1000">
    <property type="entry name" value="HAD superfamily/HAD-like"/>
    <property type="match status" value="1"/>
</dbReference>
<dbReference type="GO" id="GO:0046872">
    <property type="term" value="F:metal ion binding"/>
    <property type="evidence" value="ECO:0007669"/>
    <property type="project" value="UniProtKB-KW"/>
</dbReference>
<keyword evidence="4" id="KW-0460">Magnesium</keyword>
<evidence type="ECO:0000313" key="7">
    <source>
        <dbReference type="Proteomes" id="UP000515344"/>
    </source>
</evidence>
<dbReference type="InterPro" id="IPR041492">
    <property type="entry name" value="HAD_2"/>
</dbReference>
<dbReference type="Gene3D" id="1.10.150.240">
    <property type="entry name" value="Putative phosphatase, domain 2"/>
    <property type="match status" value="1"/>
</dbReference>
<dbReference type="AlphaFoldDB" id="A0A7G5XB45"/>
<dbReference type="EMBL" id="CP060007">
    <property type="protein sequence ID" value="QNA42698.1"/>
    <property type="molecule type" value="Genomic_DNA"/>
</dbReference>
<dbReference type="InterPro" id="IPR006439">
    <property type="entry name" value="HAD-SF_hydro_IA"/>
</dbReference>
<dbReference type="InterPro" id="IPR051600">
    <property type="entry name" value="Beta-PGM-like"/>
</dbReference>
<gene>
    <name evidence="6" type="ORF">H4075_11345</name>
</gene>
<proteinExistence type="inferred from homology"/>
<dbReference type="SFLD" id="SFLDG01135">
    <property type="entry name" value="C1.5.6:_HAD__Beta-PGM__Phospha"/>
    <property type="match status" value="1"/>
</dbReference>
<dbReference type="SFLD" id="SFLDS00003">
    <property type="entry name" value="Haloacid_Dehalogenase"/>
    <property type="match status" value="1"/>
</dbReference>
<dbReference type="KEGG" id="lacs:H4075_11345"/>
<evidence type="ECO:0000256" key="4">
    <source>
        <dbReference type="ARBA" id="ARBA00022842"/>
    </source>
</evidence>
<evidence type="ECO:0000256" key="2">
    <source>
        <dbReference type="ARBA" id="ARBA00006171"/>
    </source>
</evidence>
<accession>A0A7G5XB45</accession>
<dbReference type="CDD" id="cd07505">
    <property type="entry name" value="HAD_BPGM-like"/>
    <property type="match status" value="1"/>
</dbReference>
<dbReference type="InterPro" id="IPR023214">
    <property type="entry name" value="HAD_sf"/>
</dbReference>
<evidence type="ECO:0000256" key="3">
    <source>
        <dbReference type="ARBA" id="ARBA00022723"/>
    </source>
</evidence>
<dbReference type="PANTHER" id="PTHR46193">
    <property type="entry name" value="6-PHOSPHOGLUCONATE PHOSPHATASE"/>
    <property type="match status" value="1"/>
</dbReference>
<name>A0A7G5XB45_9BACT</name>
<comment type="similarity">
    <text evidence="2">Belongs to the HAD-like hydrolase superfamily. CbbY/CbbZ/Gph/YieH family.</text>
</comment>
<dbReference type="SUPFAM" id="SSF56784">
    <property type="entry name" value="HAD-like"/>
    <property type="match status" value="1"/>
</dbReference>
<dbReference type="InterPro" id="IPR023198">
    <property type="entry name" value="PGP-like_dom2"/>
</dbReference>
<protein>
    <submittedName>
        <fullName evidence="6">HAD family phosphatase</fullName>
    </submittedName>
</protein>
<dbReference type="Pfam" id="PF13419">
    <property type="entry name" value="HAD_2"/>
    <property type="match status" value="1"/>
</dbReference>
<dbReference type="Proteomes" id="UP000515344">
    <property type="component" value="Chromosome"/>
</dbReference>
<dbReference type="PRINTS" id="PR00413">
    <property type="entry name" value="HADHALOGNASE"/>
</dbReference>
<evidence type="ECO:0000313" key="6">
    <source>
        <dbReference type="EMBL" id="QNA42698.1"/>
    </source>
</evidence>
<evidence type="ECO:0000256" key="1">
    <source>
        <dbReference type="ARBA" id="ARBA00001946"/>
    </source>
</evidence>
<comment type="cofactor">
    <cofactor evidence="1">
        <name>Mg(2+)</name>
        <dbReference type="ChEBI" id="CHEBI:18420"/>
    </cofactor>
</comment>
<organism evidence="6 7">
    <name type="scientific">Lacibacter sediminis</name>
    <dbReference type="NCBI Taxonomy" id="2760713"/>
    <lineage>
        <taxon>Bacteria</taxon>
        <taxon>Pseudomonadati</taxon>
        <taxon>Bacteroidota</taxon>
        <taxon>Chitinophagia</taxon>
        <taxon>Chitinophagales</taxon>
        <taxon>Chitinophagaceae</taxon>
        <taxon>Lacibacter</taxon>
    </lineage>
</organism>
<reference evidence="7" key="1">
    <citation type="submission" date="2020-08" db="EMBL/GenBank/DDBJ databases">
        <title>Lacibacter sp. S13-6-6 genome sequencing.</title>
        <authorList>
            <person name="Jin L."/>
        </authorList>
    </citation>
    <scope>NUCLEOTIDE SEQUENCE [LARGE SCALE GENOMIC DNA]</scope>
    <source>
        <strain evidence="7">S13-6-6</strain>
    </source>
</reference>
<keyword evidence="5" id="KW-0119">Carbohydrate metabolism</keyword>
<dbReference type="GO" id="GO:0003824">
    <property type="term" value="F:catalytic activity"/>
    <property type="evidence" value="ECO:0007669"/>
    <property type="project" value="UniProtKB-ARBA"/>
</dbReference>